<keyword evidence="2" id="KW-0624">Polysaccharide degradation</keyword>
<dbReference type="SUPFAM" id="SSF48726">
    <property type="entry name" value="Immunoglobulin"/>
    <property type="match status" value="1"/>
</dbReference>
<evidence type="ECO:0000256" key="1">
    <source>
        <dbReference type="ARBA" id="ARBA00023295"/>
    </source>
</evidence>
<dbReference type="Gene3D" id="2.120.10.70">
    <property type="entry name" value="Fucose-specific lectin"/>
    <property type="match status" value="1"/>
</dbReference>
<dbReference type="EMBL" id="CP073720">
    <property type="protein sequence ID" value="UWP85058.1"/>
    <property type="molecule type" value="Genomic_DNA"/>
</dbReference>
<dbReference type="CDD" id="cd00102">
    <property type="entry name" value="IPT"/>
    <property type="match status" value="2"/>
</dbReference>
<feature type="region of interest" description="Disordered" evidence="3">
    <location>
        <begin position="416"/>
        <end position="458"/>
    </location>
</feature>
<evidence type="ECO:0000313" key="5">
    <source>
        <dbReference type="EMBL" id="UWP85058.1"/>
    </source>
</evidence>
<dbReference type="SUPFAM" id="SSF49265">
    <property type="entry name" value="Fibronectin type III"/>
    <property type="match status" value="1"/>
</dbReference>
<dbReference type="SMART" id="SM00429">
    <property type="entry name" value="IPT"/>
    <property type="match status" value="3"/>
</dbReference>
<evidence type="ECO:0000259" key="4">
    <source>
        <dbReference type="PROSITE" id="PS50853"/>
    </source>
</evidence>
<organism evidence="5 6">
    <name type="scientific">Dactylosporangium fulvum</name>
    <dbReference type="NCBI Taxonomy" id="53359"/>
    <lineage>
        <taxon>Bacteria</taxon>
        <taxon>Bacillati</taxon>
        <taxon>Actinomycetota</taxon>
        <taxon>Actinomycetes</taxon>
        <taxon>Micromonosporales</taxon>
        <taxon>Micromonosporaceae</taxon>
        <taxon>Dactylosporangium</taxon>
    </lineage>
</organism>
<dbReference type="PROSITE" id="PS50853">
    <property type="entry name" value="FN3"/>
    <property type="match status" value="1"/>
</dbReference>
<dbReference type="InterPro" id="IPR031148">
    <property type="entry name" value="Plexin"/>
</dbReference>
<evidence type="ECO:0000313" key="6">
    <source>
        <dbReference type="Proteomes" id="UP001059617"/>
    </source>
</evidence>
<dbReference type="Pfam" id="PF01833">
    <property type="entry name" value="TIG"/>
    <property type="match status" value="3"/>
</dbReference>
<dbReference type="CDD" id="cd00063">
    <property type="entry name" value="FN3"/>
    <property type="match status" value="1"/>
</dbReference>
<keyword evidence="2" id="KW-0119">Carbohydrate metabolism</keyword>
<dbReference type="InterPro" id="IPR036179">
    <property type="entry name" value="Ig-like_dom_sf"/>
</dbReference>
<dbReference type="PANTHER" id="PTHR22625:SF70">
    <property type="entry name" value="PLEXIN A, ISOFORM A"/>
    <property type="match status" value="1"/>
</dbReference>
<dbReference type="InterPro" id="IPR014756">
    <property type="entry name" value="Ig_E-set"/>
</dbReference>
<dbReference type="Proteomes" id="UP001059617">
    <property type="component" value="Chromosome"/>
</dbReference>
<dbReference type="InterPro" id="IPR036116">
    <property type="entry name" value="FN3_sf"/>
</dbReference>
<keyword evidence="6" id="KW-1185">Reference proteome</keyword>
<keyword evidence="1" id="KW-0326">Glycosidase</keyword>
<name>A0ABY5W4R6_9ACTN</name>
<evidence type="ECO:0000256" key="2">
    <source>
        <dbReference type="ARBA" id="ARBA00023326"/>
    </source>
</evidence>
<dbReference type="SMART" id="SM00060">
    <property type="entry name" value="FN3"/>
    <property type="match status" value="1"/>
</dbReference>
<reference evidence="5" key="2">
    <citation type="submission" date="2022-09" db="EMBL/GenBank/DDBJ databases">
        <title>Biosynthetic gene clusters of Dactylosporangioum fulvum.</title>
        <authorList>
            <person name="Caradec T."/>
        </authorList>
    </citation>
    <scope>NUCLEOTIDE SEQUENCE</scope>
    <source>
        <strain evidence="5">NRRL B-16292</strain>
    </source>
</reference>
<reference evidence="5" key="1">
    <citation type="submission" date="2021-04" db="EMBL/GenBank/DDBJ databases">
        <authorList>
            <person name="Hartkoorn R.C."/>
            <person name="Beaudoing E."/>
            <person name="Hot D."/>
        </authorList>
    </citation>
    <scope>NUCLEOTIDE SEQUENCE</scope>
    <source>
        <strain evidence="5">NRRL B-16292</strain>
    </source>
</reference>
<dbReference type="RefSeq" id="WP_259863102.1">
    <property type="nucleotide sequence ID" value="NZ_BAAAST010000174.1"/>
</dbReference>
<evidence type="ECO:0000256" key="3">
    <source>
        <dbReference type="SAM" id="MobiDB-lite"/>
    </source>
</evidence>
<dbReference type="InterPro" id="IPR013783">
    <property type="entry name" value="Ig-like_fold"/>
</dbReference>
<feature type="domain" description="Fibronectin type-III" evidence="4">
    <location>
        <begin position="342"/>
        <end position="434"/>
    </location>
</feature>
<keyword evidence="1" id="KW-0378">Hydrolase</keyword>
<dbReference type="Pfam" id="PF00041">
    <property type="entry name" value="fn3"/>
    <property type="match status" value="1"/>
</dbReference>
<accession>A0ABY5W4R6</accession>
<gene>
    <name evidence="5" type="ORF">Dfulv_12850</name>
</gene>
<feature type="compositionally biased region" description="Low complexity" evidence="3">
    <location>
        <begin position="439"/>
        <end position="450"/>
    </location>
</feature>
<dbReference type="SUPFAM" id="SSF89372">
    <property type="entry name" value="Fucose-specific lectin"/>
    <property type="match status" value="1"/>
</dbReference>
<dbReference type="InterPro" id="IPR002909">
    <property type="entry name" value="IPT_dom"/>
</dbReference>
<dbReference type="InterPro" id="IPR003961">
    <property type="entry name" value="FN3_dom"/>
</dbReference>
<dbReference type="PANTHER" id="PTHR22625">
    <property type="entry name" value="PLEXIN"/>
    <property type="match status" value="1"/>
</dbReference>
<proteinExistence type="predicted"/>
<protein>
    <submittedName>
        <fullName evidence="5">IPT/TIG domain-containing protein</fullName>
    </submittedName>
</protein>
<dbReference type="SUPFAM" id="SSF81296">
    <property type="entry name" value="E set domains"/>
    <property type="match status" value="3"/>
</dbReference>
<sequence>MTAIAPDSGPVAGGTSVTITGTNMTGSSVTFGGAAGSVTGSTATTVTVTTPPGTAGPVPVVVTNGTGPSTDPLTFTYVAAPTVTNVEAPAGPVAGGTQVTVTGTKLTGATGVTFGGLAGTGLTAVTATSLKVTTPPHIAGAVPVVVTTAGGPSNNTVEFTYVNPPVVNNVLPNNGPAAGGTVVTISGTDLDDATKITFGGTEGTNLTPVSATSVKVTTPAGTPGTAPVVVTTAGGPSNSNVTFAYNAAPKVTKQPLAQSRGVGTQAKFTATASGYPVPDIKWQQLLKGGTWTDIAGQVTDTLSFPATIELNGAQYRAVFQSALGSATTSAATLTVVPAPPDAPDQPAAPTLTAGVSSIKATWTAPDENGTEITGYTVMATPGPATCTTKSKTETSCVLGATAGEDYTVTVVAHSAAGDSPVSDPSNSVTATEPEPPATAPAADAPLTTDAGPISSAEPGQEITLVGSGYAPYSTVVITLYSDPNQLTSVLTGASGDFTQTITIPSDLDGPNHSLVAAGVGPDGTPRNLRVDLYVASGATVKMSGPIVRNSSGRPQMFARGSDNNLYTSVQAVDGTWGTWTNLGGLIYSEPVAVLNNNGRLQVFVVGGDHSIWYSLQNGDGTFAWWTRVGTPKWLHSLALAQNGDGTVVIMGRGQDDNLWAIKQSSTSNPGSWTDWENLSGLIYSNPTVHKRDDGLLEVFAIGGDGQVWHRVQTTQNTNTFDWWTRVALSASNRTSL</sequence>
<dbReference type="Pfam" id="PF26607">
    <property type="entry name" value="DUF8189"/>
    <property type="match status" value="1"/>
</dbReference>
<dbReference type="Gene3D" id="2.60.40.10">
    <property type="entry name" value="Immunoglobulins"/>
    <property type="match status" value="5"/>
</dbReference>
<dbReference type="InterPro" id="IPR058502">
    <property type="entry name" value="PLL-like_beta-prop"/>
</dbReference>